<dbReference type="EMBL" id="UINC01001218">
    <property type="protein sequence ID" value="SUZ74671.1"/>
    <property type="molecule type" value="Genomic_DNA"/>
</dbReference>
<protein>
    <submittedName>
        <fullName evidence="1">Uncharacterized protein</fullName>
    </submittedName>
</protein>
<dbReference type="Pfam" id="PF13365">
    <property type="entry name" value="Trypsin_2"/>
    <property type="match status" value="1"/>
</dbReference>
<dbReference type="SMART" id="SM00028">
    <property type="entry name" value="TPR"/>
    <property type="match status" value="2"/>
</dbReference>
<name>A0A381Q5R2_9ZZZZ</name>
<dbReference type="Gene3D" id="2.40.10.120">
    <property type="match status" value="1"/>
</dbReference>
<evidence type="ECO:0000313" key="1">
    <source>
        <dbReference type="EMBL" id="SUZ74671.1"/>
    </source>
</evidence>
<organism evidence="1">
    <name type="scientific">marine metagenome</name>
    <dbReference type="NCBI Taxonomy" id="408172"/>
    <lineage>
        <taxon>unclassified sequences</taxon>
        <taxon>metagenomes</taxon>
        <taxon>ecological metagenomes</taxon>
    </lineage>
</organism>
<dbReference type="InterPro" id="IPR019734">
    <property type="entry name" value="TPR_rpt"/>
</dbReference>
<dbReference type="AlphaFoldDB" id="A0A381Q5R2"/>
<dbReference type="Pfam" id="PF13414">
    <property type="entry name" value="TPR_11"/>
    <property type="match status" value="1"/>
</dbReference>
<sequence length="354" mass="39966">MLKLNRYEDILSVIDCPIHLKPLILFFVVVLIAWSISRGANATTAEEWYSQAFEQSLNAQYTKAIQSYRQALRLKKDWANAHHGLAVMYFKLKDGVKAAHHLRLAEKLYSKDDKINLAITQRNLEKTYAMFDLNSKEFEDLETLHPLVQKVTWTRIGNGFLFGEKGYLFTLLHNLGKADEVRVRFVNQSVYEAKVVKRYIIYDLALLKLDLKSPPPGLVFGDSSILEAQDSVQFVDAKNRVLTGKLEALRAIMNDKNIFELELHKKSVEGMPLLNDGNQAVGIVLSSSEIIKNFQAAGMAPQGEIALKSSYLQRVFSLYISSLEGPKKRGSQSVKKEMKSGDLISSLAVIEILK</sequence>
<accession>A0A381Q5R2</accession>
<dbReference type="Gene3D" id="1.25.40.10">
    <property type="entry name" value="Tetratricopeptide repeat domain"/>
    <property type="match status" value="1"/>
</dbReference>
<proteinExistence type="predicted"/>
<dbReference type="InterPro" id="IPR011990">
    <property type="entry name" value="TPR-like_helical_dom_sf"/>
</dbReference>
<gene>
    <name evidence="1" type="ORF">METZ01_LOCUS27525</name>
</gene>
<dbReference type="InterPro" id="IPR009003">
    <property type="entry name" value="Peptidase_S1_PA"/>
</dbReference>
<reference evidence="1" key="1">
    <citation type="submission" date="2018-05" db="EMBL/GenBank/DDBJ databases">
        <authorList>
            <person name="Lanie J.A."/>
            <person name="Ng W.-L."/>
            <person name="Kazmierczak K.M."/>
            <person name="Andrzejewski T.M."/>
            <person name="Davidsen T.M."/>
            <person name="Wayne K.J."/>
            <person name="Tettelin H."/>
            <person name="Glass J.I."/>
            <person name="Rusch D."/>
            <person name="Podicherti R."/>
            <person name="Tsui H.-C.T."/>
            <person name="Winkler M.E."/>
        </authorList>
    </citation>
    <scope>NUCLEOTIDE SEQUENCE</scope>
</reference>
<dbReference type="SUPFAM" id="SSF50494">
    <property type="entry name" value="Trypsin-like serine proteases"/>
    <property type="match status" value="1"/>
</dbReference>
<dbReference type="SUPFAM" id="SSF48452">
    <property type="entry name" value="TPR-like"/>
    <property type="match status" value="1"/>
</dbReference>